<dbReference type="FunFam" id="3.30.830.10:FF:000005">
    <property type="entry name" value="nardilysin isoform X1"/>
    <property type="match status" value="1"/>
</dbReference>
<dbReference type="PANTHER" id="PTHR43690:SF18">
    <property type="entry name" value="INSULIN-DEGRADING ENZYME-RELATED"/>
    <property type="match status" value="1"/>
</dbReference>
<evidence type="ECO:0000256" key="2">
    <source>
        <dbReference type="ARBA" id="ARBA00022670"/>
    </source>
</evidence>
<dbReference type="GO" id="GO:0043171">
    <property type="term" value="P:peptide catabolic process"/>
    <property type="evidence" value="ECO:0007669"/>
    <property type="project" value="TreeGrafter"/>
</dbReference>
<keyword evidence="5" id="KW-0862">Zinc</keyword>
<dbReference type="Pfam" id="PF05193">
    <property type="entry name" value="Peptidase_M16_C"/>
    <property type="match status" value="1"/>
</dbReference>
<feature type="non-terminal residue" evidence="10">
    <location>
        <position position="1"/>
    </location>
</feature>
<evidence type="ECO:0000256" key="1">
    <source>
        <dbReference type="ARBA" id="ARBA00007261"/>
    </source>
</evidence>
<dbReference type="InterPro" id="IPR007863">
    <property type="entry name" value="Peptidase_M16_C"/>
</dbReference>
<protein>
    <submittedName>
        <fullName evidence="10">Insulin-degrading enzyme</fullName>
    </submittedName>
</protein>
<evidence type="ECO:0000256" key="6">
    <source>
        <dbReference type="ARBA" id="ARBA00023049"/>
    </source>
</evidence>
<evidence type="ECO:0000256" key="4">
    <source>
        <dbReference type="ARBA" id="ARBA00022801"/>
    </source>
</evidence>
<dbReference type="SUPFAM" id="SSF63411">
    <property type="entry name" value="LuxS/MPP-like metallohydrolase"/>
    <property type="match status" value="3"/>
</dbReference>
<evidence type="ECO:0000256" key="7">
    <source>
        <dbReference type="SAM" id="MobiDB-lite"/>
    </source>
</evidence>
<feature type="domain" description="Peptidase M16 C-terminal" evidence="8">
    <location>
        <begin position="117"/>
        <end position="204"/>
    </location>
</feature>
<dbReference type="Gene3D" id="3.30.830.10">
    <property type="entry name" value="Metalloenzyme, LuxS/M16 peptidase-like"/>
    <property type="match status" value="4"/>
</dbReference>
<evidence type="ECO:0000256" key="3">
    <source>
        <dbReference type="ARBA" id="ARBA00022723"/>
    </source>
</evidence>
<dbReference type="GO" id="GO:0051603">
    <property type="term" value="P:proteolysis involved in protein catabolic process"/>
    <property type="evidence" value="ECO:0007669"/>
    <property type="project" value="TreeGrafter"/>
</dbReference>
<dbReference type="Pfam" id="PF16187">
    <property type="entry name" value="Peptidase_M16_M"/>
    <property type="match status" value="3"/>
</dbReference>
<keyword evidence="2" id="KW-0645">Protease</keyword>
<dbReference type="InterPro" id="IPR032632">
    <property type="entry name" value="Peptidase_M16_M"/>
</dbReference>
<comment type="caution">
    <text evidence="10">The sequence shown here is derived from an EMBL/GenBank/DDBJ whole genome shotgun (WGS) entry which is preliminary data.</text>
</comment>
<feature type="region of interest" description="Disordered" evidence="7">
    <location>
        <begin position="1"/>
        <end position="27"/>
    </location>
</feature>
<feature type="domain" description="Peptidase M16 middle/third" evidence="9">
    <location>
        <begin position="210"/>
        <end position="261"/>
    </location>
</feature>
<proteinExistence type="inferred from homology"/>
<comment type="similarity">
    <text evidence="1">Belongs to the peptidase M16 family.</text>
</comment>
<dbReference type="Proteomes" id="UP000037510">
    <property type="component" value="Unassembled WGS sequence"/>
</dbReference>
<dbReference type="GO" id="GO:0005739">
    <property type="term" value="C:mitochondrion"/>
    <property type="evidence" value="ECO:0007669"/>
    <property type="project" value="TreeGrafter"/>
</dbReference>
<keyword evidence="4" id="KW-0378">Hydrolase</keyword>
<dbReference type="PANTHER" id="PTHR43690">
    <property type="entry name" value="NARDILYSIN"/>
    <property type="match status" value="1"/>
</dbReference>
<dbReference type="AlphaFoldDB" id="A0A0L7L4M9"/>
<sequence>MTTHHSPRHPSVPVRGGPGGGTGTLGAADTVKKRYDNILNRELSAVHSEHEKNMSSDSWRLDQLNKSTADPKHPYHKFGTGKSLMAMVVPLFSAVRDGGVTAPSWPDSPFPPALRRKRAYTAPPGHYLSHLLGHEGPGSLLSALKARGWCNRIGARGFGFFGVQVDLTEDGVEHIDDIITLVFQYISMMREQGAQRWVWEEQRDLMAMEFRFKDVQEPRSLVVSHEFPMEDVLSAYYIVSEWRPELIDELLSMLTPENVRVGVEWQSVKPIKELYLPPPNEFIPSKLLLEKAEESTRHTPNEVVPFAVCGPHIMQPDVSVGSTPEGQPSAVRIRGRAGRAEVERGQRQITIEGYDDKQHVLLDKIMEHMVNFKADPQRFEIMKENHIRAIRNFEAEQPYQNQHVLLDKIIEHMVNFKADPQRFVIMKETHIRAIKNFEAEQPYQHAVYQQALCLSDLVWTRCQLLDSAAERMMKSVHIEALMFGNLSRQRALQIANNVESKETRNSVHKSSCASLYYACGVREARPNVALELLAQTLSEPCFNILRTQFFGRYTPEKITHNHSVLGPIYPGKKNALQPQKHSVLWPIYPGKKNALQPQKHSVLWPIYPGKKNALQPQNYSVLWPIYPGKELTASYSTWY</sequence>
<dbReference type="GO" id="GO:0004222">
    <property type="term" value="F:metalloendopeptidase activity"/>
    <property type="evidence" value="ECO:0007669"/>
    <property type="project" value="TreeGrafter"/>
</dbReference>
<evidence type="ECO:0000259" key="9">
    <source>
        <dbReference type="Pfam" id="PF16187"/>
    </source>
</evidence>
<evidence type="ECO:0000259" key="8">
    <source>
        <dbReference type="Pfam" id="PF05193"/>
    </source>
</evidence>
<evidence type="ECO:0000313" key="11">
    <source>
        <dbReference type="Proteomes" id="UP000037510"/>
    </source>
</evidence>
<dbReference type="STRING" id="104452.A0A0L7L4M9"/>
<evidence type="ECO:0000256" key="5">
    <source>
        <dbReference type="ARBA" id="ARBA00022833"/>
    </source>
</evidence>
<dbReference type="GO" id="GO:0046872">
    <property type="term" value="F:metal ion binding"/>
    <property type="evidence" value="ECO:0007669"/>
    <property type="project" value="UniProtKB-KW"/>
</dbReference>
<feature type="domain" description="Peptidase M16 middle/third" evidence="9">
    <location>
        <begin position="401"/>
        <end position="466"/>
    </location>
</feature>
<dbReference type="GO" id="GO:0005829">
    <property type="term" value="C:cytosol"/>
    <property type="evidence" value="ECO:0007669"/>
    <property type="project" value="TreeGrafter"/>
</dbReference>
<accession>A0A0L7L4M9</accession>
<dbReference type="InterPro" id="IPR050626">
    <property type="entry name" value="Peptidase_M16"/>
</dbReference>
<keyword evidence="3" id="KW-0479">Metal-binding</keyword>
<dbReference type="InterPro" id="IPR011249">
    <property type="entry name" value="Metalloenz_LuxS/M16"/>
</dbReference>
<gene>
    <name evidence="10" type="ORF">OBRU01_15447</name>
</gene>
<evidence type="ECO:0000313" key="10">
    <source>
        <dbReference type="EMBL" id="KOB70370.1"/>
    </source>
</evidence>
<reference evidence="10 11" key="1">
    <citation type="journal article" date="2015" name="Genome Biol. Evol.">
        <title>The genome of winter moth (Operophtera brumata) provides a genomic perspective on sexual dimorphism and phenology.</title>
        <authorList>
            <person name="Derks M.F."/>
            <person name="Smit S."/>
            <person name="Salis L."/>
            <person name="Schijlen E."/>
            <person name="Bossers A."/>
            <person name="Mateman C."/>
            <person name="Pijl A.S."/>
            <person name="de Ridder D."/>
            <person name="Groenen M.A."/>
            <person name="Visser M.E."/>
            <person name="Megens H.J."/>
        </authorList>
    </citation>
    <scope>NUCLEOTIDE SEQUENCE [LARGE SCALE GENOMIC DNA]</scope>
    <source>
        <strain evidence="10">WM2013NL</strain>
        <tissue evidence="10">Head and thorax</tissue>
    </source>
</reference>
<feature type="non-terminal residue" evidence="10">
    <location>
        <position position="639"/>
    </location>
</feature>
<organism evidence="10 11">
    <name type="scientific">Operophtera brumata</name>
    <name type="common">Winter moth</name>
    <name type="synonym">Phalaena brumata</name>
    <dbReference type="NCBI Taxonomy" id="104452"/>
    <lineage>
        <taxon>Eukaryota</taxon>
        <taxon>Metazoa</taxon>
        <taxon>Ecdysozoa</taxon>
        <taxon>Arthropoda</taxon>
        <taxon>Hexapoda</taxon>
        <taxon>Insecta</taxon>
        <taxon>Pterygota</taxon>
        <taxon>Neoptera</taxon>
        <taxon>Endopterygota</taxon>
        <taxon>Lepidoptera</taxon>
        <taxon>Glossata</taxon>
        <taxon>Ditrysia</taxon>
        <taxon>Geometroidea</taxon>
        <taxon>Geometridae</taxon>
        <taxon>Larentiinae</taxon>
        <taxon>Operophtera</taxon>
    </lineage>
</organism>
<feature type="domain" description="Peptidase M16 middle/third" evidence="9">
    <location>
        <begin position="347"/>
        <end position="400"/>
    </location>
</feature>
<name>A0A0L7L4M9_OPEBR</name>
<keyword evidence="11" id="KW-1185">Reference proteome</keyword>
<keyword evidence="6" id="KW-0482">Metalloprotease</keyword>
<dbReference type="EMBL" id="JTDY01002983">
    <property type="protein sequence ID" value="KOB70370.1"/>
    <property type="molecule type" value="Genomic_DNA"/>
</dbReference>